<evidence type="ECO:0000313" key="1">
    <source>
        <dbReference type="EMBL" id="TAD64288.1"/>
    </source>
</evidence>
<comment type="caution">
    <text evidence="1">The sequence shown here is derived from an EMBL/GenBank/DDBJ whole genome shotgun (WGS) entry which is preliminary data.</text>
</comment>
<dbReference type="AlphaFoldDB" id="A0A6D1SQD0"/>
<reference evidence="1 2" key="1">
    <citation type="submission" date="2018-04" db="EMBL/GenBank/DDBJ databases">
        <title>Comparative genomic analysis of various Salmonella enterica serotypes in Singapore.</title>
        <authorList>
            <person name="Kohli G.S."/>
            <person name="Zwe Y.H."/>
            <person name="Ding Y."/>
            <person name="Givskov M."/>
            <person name="Liang Y."/>
        </authorList>
    </citation>
    <scope>NUCLEOTIDE SEQUENCE [LARGE SCALE GENOMIC DNA]</scope>
    <source>
        <strain evidence="2">sg_wb24</strain>
    </source>
</reference>
<gene>
    <name evidence="1" type="ORF">DBZ74_04555</name>
</gene>
<organism evidence="1 2">
    <name type="scientific">Salmonella enterica subsp. enterica serovar Albany</name>
    <dbReference type="NCBI Taxonomy" id="211968"/>
    <lineage>
        <taxon>Bacteria</taxon>
        <taxon>Pseudomonadati</taxon>
        <taxon>Pseudomonadota</taxon>
        <taxon>Gammaproteobacteria</taxon>
        <taxon>Enterobacterales</taxon>
        <taxon>Enterobacteriaceae</taxon>
        <taxon>Salmonella</taxon>
    </lineage>
</organism>
<name>A0A6D1SQD0_SALET</name>
<dbReference type="EMBL" id="QAUU01000007">
    <property type="protein sequence ID" value="TAD64288.1"/>
    <property type="molecule type" value="Genomic_DNA"/>
</dbReference>
<evidence type="ECO:0000313" key="2">
    <source>
        <dbReference type="Proteomes" id="UP000293700"/>
    </source>
</evidence>
<sequence length="61" mass="6524">MAGSSPSLPDGSNPSAAIVQSASDVQCSRLLKTTSPLHDAVLRRHFTNHKHPLYALDRITG</sequence>
<accession>A0A6D1SQD0</accession>
<dbReference type="Proteomes" id="UP000293700">
    <property type="component" value="Unassembled WGS sequence"/>
</dbReference>
<protein>
    <submittedName>
        <fullName evidence="1">Uncharacterized protein</fullName>
    </submittedName>
</protein>
<proteinExistence type="predicted"/>